<proteinExistence type="predicted"/>
<gene>
    <name evidence="1" type="ORF">FRT60_08695</name>
</gene>
<dbReference type="Proteomes" id="UP000432048">
    <property type="component" value="Unassembled WGS sequence"/>
</dbReference>
<organism evidence="1 2">
    <name type="scientific">Pseudomonas haemolytica</name>
    <dbReference type="NCBI Taxonomy" id="2600065"/>
    <lineage>
        <taxon>Bacteria</taxon>
        <taxon>Pseudomonadati</taxon>
        <taxon>Pseudomonadota</taxon>
        <taxon>Gammaproteobacteria</taxon>
        <taxon>Pseudomonadales</taxon>
        <taxon>Pseudomonadaceae</taxon>
        <taxon>Pseudomonas</taxon>
    </lineage>
</organism>
<reference evidence="1 2" key="1">
    <citation type="submission" date="2019-08" db="EMBL/GenBank/DDBJ databases">
        <title>Pseudomonas haemolytica sp. nov. isolated from raw milk and skim milk concentrate.</title>
        <authorList>
            <person name="Hofmann K."/>
            <person name="Huptas C."/>
            <person name="Doll E."/>
            <person name="Scherer S."/>
            <person name="Wenning M."/>
        </authorList>
    </citation>
    <scope>NUCLEOTIDE SEQUENCE [LARGE SCALE GENOMIC DNA]</scope>
    <source>
        <strain evidence="1 2">DSM 108988</strain>
    </source>
</reference>
<dbReference type="AlphaFoldDB" id="A0A646NWW4"/>
<dbReference type="EMBL" id="VOIX01000003">
    <property type="protein sequence ID" value="MRJ20404.1"/>
    <property type="molecule type" value="Genomic_DNA"/>
</dbReference>
<evidence type="ECO:0008006" key="3">
    <source>
        <dbReference type="Google" id="ProtNLM"/>
    </source>
</evidence>
<dbReference type="Gene3D" id="2.60.120.260">
    <property type="entry name" value="Galactose-binding domain-like"/>
    <property type="match status" value="1"/>
</dbReference>
<protein>
    <recommendedName>
        <fullName evidence="3">CBM-cenC domain-containing protein</fullName>
    </recommendedName>
</protein>
<accession>A0A646NWW4</accession>
<name>A0A646NWW4_9PSED</name>
<evidence type="ECO:0000313" key="2">
    <source>
        <dbReference type="Proteomes" id="UP000432048"/>
    </source>
</evidence>
<sequence length="851" mass="93189">MPKSLPDALDLPIPKLVEADEDGEVKDPRVLLNGGTVRVCYDDMQPTDRITLNWPLAGSSYPPIEPQDGGGDGCINFYIPAQYIALRLDNFARFTYTVTRDGEEDQTSLEGEVRISLPYLPQVQVLKTINDELDLSLFCCKDPVICIPAWDFASTIQTINCYISGIRPNGTKFGFYQYQHEPVTEEDVRDGWKRVLPQSVLRQFKHDSELYIFCTVRFSAVTPYRGFPGRTYTLLTEPHLDLSPPKLEEAVQTEFGWVLNPVNAVNGAHLVVAKGSLCSDDTVCPTLSGTPGPGSPPLECRSVGEGGTRLVFSVPPSAIRANFEQDIKLAYSVTRCDGSRWPSPERTVKVLGISGLLRPKIAQVTGTVLDLNTFNDDATGEVPIWSYAQKDDCCWMWIIGVSEDGRACRIDVLEGEPLTPAWLQGCVEAPISRAALQKLADCSEFELHFAANFNGACELETAVEFPVRYYTIEQEALVLPCPTVCEALGDQLTIWNGRNGVKVRVKYEGISRHHMIQAKWIKADGTSLPLESKPGNSDPGYVDFAIPREAVIQGAGKTILINYIVTSTCKLAPSKTLELKISVPTRLPTPVVRQATPPATQDGILDLRTFTGDADIDVEKWWFILLKQIGWMRGGGVLQNGNPYSFDVYLTKPVTDVDEGMMDIVLRSHLAVLKSGSHLTFIFNATPDGSTNESNAITFPSLRLIFLAGYYDFTTFDGGNRNGWLDGAASQGENRYTTVFSKSCIVNGTASSGTAGIILYKDVTGLEVGRSYRFSMLGCTYNGAAPLPQLSLRTNAGAVTAVTTFTAMAWRKIEGTFVASSSSMQLQVVSHLASGASGNDFAMTDLLVEDL</sequence>
<comment type="caution">
    <text evidence="1">The sequence shown here is derived from an EMBL/GenBank/DDBJ whole genome shotgun (WGS) entry which is preliminary data.</text>
</comment>
<dbReference type="RefSeq" id="WP_034117022.1">
    <property type="nucleotide sequence ID" value="NZ_VOIX01000003.1"/>
</dbReference>
<evidence type="ECO:0000313" key="1">
    <source>
        <dbReference type="EMBL" id="MRJ20404.1"/>
    </source>
</evidence>